<reference evidence="1" key="2">
    <citation type="submission" date="2020-11" db="EMBL/GenBank/DDBJ databases">
        <authorList>
            <person name="McCartney M.A."/>
            <person name="Auch B."/>
            <person name="Kono T."/>
            <person name="Mallez S."/>
            <person name="Becker A."/>
            <person name="Gohl D.M."/>
            <person name="Silverstein K.A.T."/>
            <person name="Koren S."/>
            <person name="Bechman K.B."/>
            <person name="Herman A."/>
            <person name="Abrahante J.E."/>
            <person name="Garbe J."/>
        </authorList>
    </citation>
    <scope>NUCLEOTIDE SEQUENCE</scope>
    <source>
        <strain evidence="1">Duluth1</strain>
        <tissue evidence="1">Whole animal</tissue>
    </source>
</reference>
<proteinExistence type="predicted"/>
<dbReference type="AlphaFoldDB" id="A0A9D4RYV1"/>
<name>A0A9D4RYV1_DREPO</name>
<reference evidence="1" key="1">
    <citation type="journal article" date="2019" name="bioRxiv">
        <title>The Genome of the Zebra Mussel, Dreissena polymorpha: A Resource for Invasive Species Research.</title>
        <authorList>
            <person name="McCartney M.A."/>
            <person name="Auch B."/>
            <person name="Kono T."/>
            <person name="Mallez S."/>
            <person name="Zhang Y."/>
            <person name="Obille A."/>
            <person name="Becker A."/>
            <person name="Abrahante J.E."/>
            <person name="Garbe J."/>
            <person name="Badalamenti J.P."/>
            <person name="Herman A."/>
            <person name="Mangelson H."/>
            <person name="Liachko I."/>
            <person name="Sullivan S."/>
            <person name="Sone E.D."/>
            <person name="Koren S."/>
            <person name="Silverstein K.A.T."/>
            <person name="Beckman K.B."/>
            <person name="Gohl D.M."/>
        </authorList>
    </citation>
    <scope>NUCLEOTIDE SEQUENCE</scope>
    <source>
        <strain evidence="1">Duluth1</strain>
        <tissue evidence="1">Whole animal</tissue>
    </source>
</reference>
<dbReference type="EMBL" id="JAIWYP010000001">
    <property type="protein sequence ID" value="KAH3886096.1"/>
    <property type="molecule type" value="Genomic_DNA"/>
</dbReference>
<evidence type="ECO:0000313" key="2">
    <source>
        <dbReference type="Proteomes" id="UP000828390"/>
    </source>
</evidence>
<keyword evidence="2" id="KW-1185">Reference proteome</keyword>
<evidence type="ECO:0000313" key="1">
    <source>
        <dbReference type="EMBL" id="KAH3886096.1"/>
    </source>
</evidence>
<protein>
    <submittedName>
        <fullName evidence="1">Uncharacterized protein</fullName>
    </submittedName>
</protein>
<dbReference type="Proteomes" id="UP000828390">
    <property type="component" value="Unassembled WGS sequence"/>
</dbReference>
<comment type="caution">
    <text evidence="1">The sequence shown here is derived from an EMBL/GenBank/DDBJ whole genome shotgun (WGS) entry which is preliminary data.</text>
</comment>
<sequence>MPLLELSVPIDMPVTSDETGGPVIDNGVVDPFANDNVCDMHMTHDEIDDFDQSADPADPVIDSTTQSADLFSDGDMNFIRMELDITDVIDVVEPIKEDSFNVALSETVLEDQGVTYTIIELAASKNIPYSFQT</sequence>
<accession>A0A9D4RYV1</accession>
<gene>
    <name evidence="1" type="ORF">DPMN_010097</name>
</gene>
<organism evidence="1 2">
    <name type="scientific">Dreissena polymorpha</name>
    <name type="common">Zebra mussel</name>
    <name type="synonym">Mytilus polymorpha</name>
    <dbReference type="NCBI Taxonomy" id="45954"/>
    <lineage>
        <taxon>Eukaryota</taxon>
        <taxon>Metazoa</taxon>
        <taxon>Spiralia</taxon>
        <taxon>Lophotrochozoa</taxon>
        <taxon>Mollusca</taxon>
        <taxon>Bivalvia</taxon>
        <taxon>Autobranchia</taxon>
        <taxon>Heteroconchia</taxon>
        <taxon>Euheterodonta</taxon>
        <taxon>Imparidentia</taxon>
        <taxon>Neoheterodontei</taxon>
        <taxon>Myida</taxon>
        <taxon>Dreissenoidea</taxon>
        <taxon>Dreissenidae</taxon>
        <taxon>Dreissena</taxon>
    </lineage>
</organism>